<proteinExistence type="predicted"/>
<dbReference type="AlphaFoldDB" id="A0AAD3E1Z6"/>
<feature type="compositionally biased region" description="Low complexity" evidence="2">
    <location>
        <begin position="187"/>
        <end position="209"/>
    </location>
</feature>
<feature type="region of interest" description="Disordered" evidence="2">
    <location>
        <begin position="159"/>
        <end position="210"/>
    </location>
</feature>
<name>A0AAD3E1Z6_9CHLO</name>
<feature type="region of interest" description="Disordered" evidence="2">
    <location>
        <begin position="668"/>
        <end position="735"/>
    </location>
</feature>
<gene>
    <name evidence="3" type="ORF">Agub_g13339</name>
</gene>
<evidence type="ECO:0000256" key="1">
    <source>
        <dbReference type="SAM" id="Coils"/>
    </source>
</evidence>
<feature type="region of interest" description="Disordered" evidence="2">
    <location>
        <begin position="411"/>
        <end position="525"/>
    </location>
</feature>
<feature type="compositionally biased region" description="Low complexity" evidence="2">
    <location>
        <begin position="442"/>
        <end position="454"/>
    </location>
</feature>
<comment type="caution">
    <text evidence="3">The sequence shown here is derived from an EMBL/GenBank/DDBJ whole genome shotgun (WGS) entry which is preliminary data.</text>
</comment>
<protein>
    <submittedName>
        <fullName evidence="3">Uncharacterized protein</fullName>
    </submittedName>
</protein>
<evidence type="ECO:0000313" key="4">
    <source>
        <dbReference type="Proteomes" id="UP001054857"/>
    </source>
</evidence>
<feature type="region of interest" description="Disordered" evidence="2">
    <location>
        <begin position="225"/>
        <end position="251"/>
    </location>
</feature>
<keyword evidence="1" id="KW-0175">Coiled coil</keyword>
<dbReference type="Proteomes" id="UP001054857">
    <property type="component" value="Unassembled WGS sequence"/>
</dbReference>
<reference evidence="3 4" key="1">
    <citation type="journal article" date="2021" name="Sci. Rep.">
        <title>Genome sequencing of the multicellular alga Astrephomene provides insights into convergent evolution of germ-soma differentiation.</title>
        <authorList>
            <person name="Yamashita S."/>
            <person name="Yamamoto K."/>
            <person name="Matsuzaki R."/>
            <person name="Suzuki S."/>
            <person name="Yamaguchi H."/>
            <person name="Hirooka S."/>
            <person name="Minakuchi Y."/>
            <person name="Miyagishima S."/>
            <person name="Kawachi M."/>
            <person name="Toyoda A."/>
            <person name="Nozaki H."/>
        </authorList>
    </citation>
    <scope>NUCLEOTIDE SEQUENCE [LARGE SCALE GENOMIC DNA]</scope>
    <source>
        <strain evidence="3 4">NIES-4017</strain>
    </source>
</reference>
<feature type="compositionally biased region" description="Low complexity" evidence="2">
    <location>
        <begin position="504"/>
        <end position="525"/>
    </location>
</feature>
<dbReference type="EMBL" id="BMAR01000043">
    <property type="protein sequence ID" value="GFR51012.1"/>
    <property type="molecule type" value="Genomic_DNA"/>
</dbReference>
<sequence length="859" mass="87461">MASHFTRTAVGCSTSWWQEVNLGFGAPVNESNSIFTLLHSWFLPSTPANTGSKRLSCFWRIAAAEQCGRTSRAGASTHVACGQRRQSAASSAPTTQHPARLAASAVEQHAVSLADGNDCNPDIAAQLAGAGQDAGCGVVASAGARGAEEDVVPLFPAETVEEEEEQQQPCSLSPCSHPQAAYERAPSQQSEAEGQEQQQDQPSTQQCHQVQAALAVGTGSPAARALPLALSPPRSPDSDEVQSADVQSYQDSGAQLEVRLPSPAPWMLQASHSTSPRHPSAATLQPLPPPVLEAAAGSQISQQQVDHNSTLPVAAEKPGELEDGNGGSRVHLSAAGAGSESHEVSKRLMDAAYDGCFTLNAAVAAAAAAATSTLSCDGDSASVAESAASTAASTESFNPMAAAHAARMAFRSQGLPHQQQQQQPPVRLSAFSSSTSDMGLVGAASPAGSRGSSGWERTRASTGSGLREGLPQAGGRGASAKGELFGGVREPDMGRAYSTGGERPSSSGSTGAAGLLLPPHHPQHSLQHAGSVVTALSEPLGHVAAQLQGPSQHRATDPHAAAALAQAQLRLEHMQAKHMQLWRQYERLSATHAAQAARQEGVIAQQEEALRGMRRHCEELAARNRELQMQLRRSAEAACQHPSHGGGWVAEGGGCGNGSGGGGVGRSSYNGGAMASEHKTSEAGSGLQPMRQGPSLLSADSSSSSSGGGRRGSRDPVVAARPVRASGSGGRDADEAPAAAAAIRFHSNPLTLLSDTLEGSTPRAGGDIIADCAGDHCGGPFSRGGKGGMLGGVYGSRGVGIVFEEAGAKPTGAASCAGTLSYEASVSSRGMKFGAGMTTHDNPLAAADAPEEALDGVGG</sequence>
<evidence type="ECO:0000256" key="2">
    <source>
        <dbReference type="SAM" id="MobiDB-lite"/>
    </source>
</evidence>
<organism evidence="3 4">
    <name type="scientific">Astrephomene gubernaculifera</name>
    <dbReference type="NCBI Taxonomy" id="47775"/>
    <lineage>
        <taxon>Eukaryota</taxon>
        <taxon>Viridiplantae</taxon>
        <taxon>Chlorophyta</taxon>
        <taxon>core chlorophytes</taxon>
        <taxon>Chlorophyceae</taxon>
        <taxon>CS clade</taxon>
        <taxon>Chlamydomonadales</taxon>
        <taxon>Astrephomenaceae</taxon>
        <taxon>Astrephomene</taxon>
    </lineage>
</organism>
<feature type="coiled-coil region" evidence="1">
    <location>
        <begin position="603"/>
        <end position="637"/>
    </location>
</feature>
<keyword evidence="4" id="KW-1185">Reference proteome</keyword>
<accession>A0AAD3E1Z6</accession>
<evidence type="ECO:0000313" key="3">
    <source>
        <dbReference type="EMBL" id="GFR51012.1"/>
    </source>
</evidence>
<feature type="region of interest" description="Disordered" evidence="2">
    <location>
        <begin position="267"/>
        <end position="289"/>
    </location>
</feature>